<keyword evidence="6" id="KW-1185">Reference proteome</keyword>
<name>A0A398CHW5_9BURK</name>
<dbReference type="AlphaFoldDB" id="A0A398CHW5"/>
<gene>
    <name evidence="5" type="ORF">D3F03_02885</name>
</gene>
<evidence type="ECO:0000256" key="3">
    <source>
        <dbReference type="ARBA" id="ARBA00022679"/>
    </source>
</evidence>
<feature type="domain" description="Methyltransferase type 11" evidence="4">
    <location>
        <begin position="54"/>
        <end position="142"/>
    </location>
</feature>
<dbReference type="OrthoDB" id="9808140at2"/>
<keyword evidence="2 5" id="KW-0489">Methyltransferase</keyword>
<dbReference type="EMBL" id="QXJC01000001">
    <property type="protein sequence ID" value="RID99386.1"/>
    <property type="molecule type" value="Genomic_DNA"/>
</dbReference>
<accession>A0A398CHW5</accession>
<dbReference type="Proteomes" id="UP000266302">
    <property type="component" value="Unassembled WGS sequence"/>
</dbReference>
<evidence type="ECO:0000313" key="6">
    <source>
        <dbReference type="Proteomes" id="UP000266302"/>
    </source>
</evidence>
<dbReference type="GO" id="GO:0008757">
    <property type="term" value="F:S-adenosylmethionine-dependent methyltransferase activity"/>
    <property type="evidence" value="ECO:0007669"/>
    <property type="project" value="InterPro"/>
</dbReference>
<proteinExistence type="inferred from homology"/>
<dbReference type="GO" id="GO:0032259">
    <property type="term" value="P:methylation"/>
    <property type="evidence" value="ECO:0007669"/>
    <property type="project" value="UniProtKB-KW"/>
</dbReference>
<dbReference type="CDD" id="cd02440">
    <property type="entry name" value="AdoMet_MTases"/>
    <property type="match status" value="1"/>
</dbReference>
<organism evidence="5 6">
    <name type="scientific">Simplicispira hankyongi</name>
    <dbReference type="NCBI Taxonomy" id="2315688"/>
    <lineage>
        <taxon>Bacteria</taxon>
        <taxon>Pseudomonadati</taxon>
        <taxon>Pseudomonadota</taxon>
        <taxon>Betaproteobacteria</taxon>
        <taxon>Burkholderiales</taxon>
        <taxon>Comamonadaceae</taxon>
        <taxon>Simplicispira</taxon>
    </lineage>
</organism>
<evidence type="ECO:0000256" key="2">
    <source>
        <dbReference type="ARBA" id="ARBA00022603"/>
    </source>
</evidence>
<sequence length="262" mass="28557">MVMENTKNAVHKAAQQGFEKEAQAYARGRPDYPAALSAWLAQTVGLGPGREVADVGAGTGKFTALLATTGATVVGVEPVDAMRAKIEALQLPTVRAVAGTAQAIPLPPGTLDAVVCAQAFHWFATNEALDEFHRVLRPGGKLGLVWNVRDESMDWVAELTAIITPYEGDAPRFYKGDWREPFSHPGFSPLVETRLPHEHVGPPQRVIVDRFMSVSFIAALPDAERAQVRAQIEALIARHPALRGQDTVRFPYTTLAYHCERV</sequence>
<evidence type="ECO:0000256" key="1">
    <source>
        <dbReference type="ARBA" id="ARBA00008361"/>
    </source>
</evidence>
<comment type="similarity">
    <text evidence="1">Belongs to the methyltransferase superfamily.</text>
</comment>
<dbReference type="PANTHER" id="PTHR44942">
    <property type="entry name" value="METHYLTRANSF_11 DOMAIN-CONTAINING PROTEIN"/>
    <property type="match status" value="1"/>
</dbReference>
<dbReference type="RefSeq" id="WP_119107836.1">
    <property type="nucleotide sequence ID" value="NZ_QXJC01000001.1"/>
</dbReference>
<dbReference type="PANTHER" id="PTHR44942:SF4">
    <property type="entry name" value="METHYLTRANSFERASE TYPE 11 DOMAIN-CONTAINING PROTEIN"/>
    <property type="match status" value="1"/>
</dbReference>
<dbReference type="InterPro" id="IPR013216">
    <property type="entry name" value="Methyltransf_11"/>
</dbReference>
<evidence type="ECO:0000313" key="5">
    <source>
        <dbReference type="EMBL" id="RID99386.1"/>
    </source>
</evidence>
<dbReference type="SUPFAM" id="SSF53335">
    <property type="entry name" value="S-adenosyl-L-methionine-dependent methyltransferases"/>
    <property type="match status" value="1"/>
</dbReference>
<dbReference type="InterPro" id="IPR051052">
    <property type="entry name" value="Diverse_substrate_MTase"/>
</dbReference>
<protein>
    <submittedName>
        <fullName evidence="5">Class I SAM-dependent methyltransferase</fullName>
    </submittedName>
</protein>
<dbReference type="Pfam" id="PF08241">
    <property type="entry name" value="Methyltransf_11"/>
    <property type="match status" value="1"/>
</dbReference>
<comment type="caution">
    <text evidence="5">The sequence shown here is derived from an EMBL/GenBank/DDBJ whole genome shotgun (WGS) entry which is preliminary data.</text>
</comment>
<dbReference type="InterPro" id="IPR029063">
    <property type="entry name" value="SAM-dependent_MTases_sf"/>
</dbReference>
<reference evidence="5 6" key="1">
    <citation type="submission" date="2018-09" db="EMBL/GenBank/DDBJ databases">
        <title>Draft genome of Simplicispira sp. NY-02.</title>
        <authorList>
            <person name="Im W.T."/>
        </authorList>
    </citation>
    <scope>NUCLEOTIDE SEQUENCE [LARGE SCALE GENOMIC DNA]</scope>
    <source>
        <strain evidence="5 6">NY-02</strain>
    </source>
</reference>
<dbReference type="Gene3D" id="3.40.50.150">
    <property type="entry name" value="Vaccinia Virus protein VP39"/>
    <property type="match status" value="1"/>
</dbReference>
<keyword evidence="3 5" id="KW-0808">Transferase</keyword>
<evidence type="ECO:0000259" key="4">
    <source>
        <dbReference type="Pfam" id="PF08241"/>
    </source>
</evidence>